<dbReference type="OMA" id="LLIHYIE"/>
<gene>
    <name evidence="1" type="ORF">LAFE_0C07162G</name>
</gene>
<evidence type="ECO:0000313" key="1">
    <source>
        <dbReference type="EMBL" id="SCW00572.1"/>
    </source>
</evidence>
<protein>
    <submittedName>
        <fullName evidence="1">LAFE_0C07162g1_1</fullName>
    </submittedName>
</protein>
<organism evidence="1 2">
    <name type="scientific">Lachancea fermentati</name>
    <name type="common">Zygosaccharomyces fermentati</name>
    <dbReference type="NCBI Taxonomy" id="4955"/>
    <lineage>
        <taxon>Eukaryota</taxon>
        <taxon>Fungi</taxon>
        <taxon>Dikarya</taxon>
        <taxon>Ascomycota</taxon>
        <taxon>Saccharomycotina</taxon>
        <taxon>Saccharomycetes</taxon>
        <taxon>Saccharomycetales</taxon>
        <taxon>Saccharomycetaceae</taxon>
        <taxon>Lachancea</taxon>
    </lineage>
</organism>
<evidence type="ECO:0000313" key="2">
    <source>
        <dbReference type="Proteomes" id="UP000190831"/>
    </source>
</evidence>
<sequence>MGNSSSKPIVQPQYDSSMPPAFHFSRTRHMVIACSNREFHCFPTEHSYERRKNTRKSGAPVTLDDGALGVPLLTLERSNLFQRAFDSDAPYCRIYKYMLQKSSEAPLNERCEMVHKSGELVLYKMPFCEVKKSWSRGLRTCYELSIWSVDGIQKLVMIEHRWGSDLDTKIGPWNVQWRQEGFESFSLTTIPDEMPSLLDDEETIKRKKQNKTKISDSKRYLCAKFSTTGKSHTLRSFAKLADLCVGEIDIETDAASYGLYSVPWYTQVTACMGLILTLVQMEKREDRNKRSRRRMGSGFTLNPLGPLNTAGPTRALNNTNPFF</sequence>
<dbReference type="EMBL" id="LT598485">
    <property type="protein sequence ID" value="SCW00572.1"/>
    <property type="molecule type" value="Genomic_DNA"/>
</dbReference>
<keyword evidence="2" id="KW-1185">Reference proteome</keyword>
<dbReference type="AlphaFoldDB" id="A0A1G4M9N7"/>
<name>A0A1G4M9N7_LACFM</name>
<dbReference type="Proteomes" id="UP000190831">
    <property type="component" value="Chromosome C"/>
</dbReference>
<reference evidence="1 2" key="1">
    <citation type="submission" date="2016-03" db="EMBL/GenBank/DDBJ databases">
        <authorList>
            <person name="Devillers H."/>
        </authorList>
    </citation>
    <scope>NUCLEOTIDE SEQUENCE [LARGE SCALE GENOMIC DNA]</scope>
    <source>
        <strain evidence="1">CBS 6772</strain>
    </source>
</reference>
<accession>A0A1G4M9N7</accession>
<proteinExistence type="predicted"/>
<dbReference type="OrthoDB" id="4031722at2759"/>